<comment type="similarity">
    <text evidence="2 6">Belongs to the Orn/Lys/Arg decarboxylase class-II family.</text>
</comment>
<evidence type="ECO:0000313" key="11">
    <source>
        <dbReference type="Proteomes" id="UP000294664"/>
    </source>
</evidence>
<dbReference type="GO" id="GO:0004586">
    <property type="term" value="F:ornithine decarboxylase activity"/>
    <property type="evidence" value="ECO:0007669"/>
    <property type="project" value="TreeGrafter"/>
</dbReference>
<dbReference type="InterPro" id="IPR000183">
    <property type="entry name" value="Orn/DAP/Arg_de-COase"/>
</dbReference>
<keyword evidence="11" id="KW-1185">Reference proteome</keyword>
<dbReference type="Gene3D" id="3.20.20.10">
    <property type="entry name" value="Alanine racemase"/>
    <property type="match status" value="1"/>
</dbReference>
<protein>
    <submittedName>
        <fullName evidence="10">Ornithine decarboxylase</fullName>
    </submittedName>
</protein>
<comment type="caution">
    <text evidence="10">The sequence shown here is derived from an EMBL/GenBank/DDBJ whole genome shotgun (WGS) entry which is preliminary data.</text>
</comment>
<evidence type="ECO:0000259" key="8">
    <source>
        <dbReference type="Pfam" id="PF00278"/>
    </source>
</evidence>
<sequence>MSKSGFVPHVVADSAAIGAQRFATARDVALQLRPDQPIYCFRPGVLAADARAFKAVFPGKTAYAVKTNGEHEVLKTLADDGMAVFDVASPAEFAAARAVSPRSELLYMHPVKAQSDIRLAFETYKIRVTAVDHEDEVAKVLRIVRALDLDPEDFTLFVRIASKGEAAYELSKKFGAAPAHAAELLQRIDNIGFKCGIAFHVGSQVEDPTTYERSIATAAEVRDAARVPIAELDIGGGFPALYGADPRKRQTAMPPLTELMRSILDAVAKHGFGDTPLVAEPGRVVVARAYSLVARVLLKKGQRLYINDGIWSSLSDSWTGKLLLPVNHIPDPARRRRFGDPNKMVPFRIYGATCDSVDVLSRPFYLPETVDTGDWIEIGHIGAYSLSLRTRFNGFYPDTVVEVDQPFESADLGASLPEPERPQDGVGGDSRGELHEPPEEVR</sequence>
<evidence type="ECO:0000256" key="4">
    <source>
        <dbReference type="ARBA" id="ARBA00023239"/>
    </source>
</evidence>
<dbReference type="InterPro" id="IPR009006">
    <property type="entry name" value="Ala_racemase/Decarboxylase_C"/>
</dbReference>
<evidence type="ECO:0000259" key="9">
    <source>
        <dbReference type="Pfam" id="PF02784"/>
    </source>
</evidence>
<dbReference type="Pfam" id="PF00278">
    <property type="entry name" value="Orn_DAP_Arg_deC"/>
    <property type="match status" value="1"/>
</dbReference>
<dbReference type="InterPro" id="IPR022644">
    <property type="entry name" value="De-COase2_N"/>
</dbReference>
<dbReference type="Pfam" id="PF02784">
    <property type="entry name" value="Orn_Arg_deC_N"/>
    <property type="match status" value="1"/>
</dbReference>
<keyword evidence="4" id="KW-0456">Lyase</keyword>
<dbReference type="AlphaFoldDB" id="A0A4R3LRS1"/>
<dbReference type="EMBL" id="SMAI01000010">
    <property type="protein sequence ID" value="TCT03182.1"/>
    <property type="molecule type" value="Genomic_DNA"/>
</dbReference>
<feature type="modified residue" description="N6-(pyridoxal phosphate)lysine" evidence="5">
    <location>
        <position position="66"/>
    </location>
</feature>
<dbReference type="RefSeq" id="WP_132032927.1">
    <property type="nucleotide sequence ID" value="NZ_SMAI01000010.1"/>
</dbReference>
<dbReference type="SUPFAM" id="SSF51419">
    <property type="entry name" value="PLP-binding barrel"/>
    <property type="match status" value="1"/>
</dbReference>
<evidence type="ECO:0000256" key="7">
    <source>
        <dbReference type="SAM" id="MobiDB-lite"/>
    </source>
</evidence>
<name>A0A4R3LRS1_9HYPH</name>
<reference evidence="10 11" key="1">
    <citation type="submission" date="2019-03" db="EMBL/GenBank/DDBJ databases">
        <title>Genomic Encyclopedia of Type Strains, Phase IV (KMG-IV): sequencing the most valuable type-strain genomes for metagenomic binning, comparative biology and taxonomic classification.</title>
        <authorList>
            <person name="Goeker M."/>
        </authorList>
    </citation>
    <scope>NUCLEOTIDE SEQUENCE [LARGE SCALE GENOMIC DNA]</scope>
    <source>
        <strain evidence="10 11">DSM 9035</strain>
    </source>
</reference>
<evidence type="ECO:0000313" key="10">
    <source>
        <dbReference type="EMBL" id="TCT03182.1"/>
    </source>
</evidence>
<feature type="domain" description="Orn/DAP/Arg decarboxylase 2 C-terminal" evidence="8">
    <location>
        <begin position="288"/>
        <end position="380"/>
    </location>
</feature>
<evidence type="ECO:0000256" key="1">
    <source>
        <dbReference type="ARBA" id="ARBA00001933"/>
    </source>
</evidence>
<dbReference type="PRINTS" id="PR01179">
    <property type="entry name" value="ODADCRBXLASE"/>
</dbReference>
<dbReference type="OrthoDB" id="9802147at2"/>
<dbReference type="Proteomes" id="UP000294664">
    <property type="component" value="Unassembled WGS sequence"/>
</dbReference>
<dbReference type="GO" id="GO:0033387">
    <property type="term" value="P:putrescine biosynthetic process from arginine, via ornithine"/>
    <property type="evidence" value="ECO:0007669"/>
    <property type="project" value="TreeGrafter"/>
</dbReference>
<proteinExistence type="inferred from homology"/>
<organism evidence="10 11">
    <name type="scientific">Aquabacter spiritensis</name>
    <dbReference type="NCBI Taxonomy" id="933073"/>
    <lineage>
        <taxon>Bacteria</taxon>
        <taxon>Pseudomonadati</taxon>
        <taxon>Pseudomonadota</taxon>
        <taxon>Alphaproteobacteria</taxon>
        <taxon>Hyphomicrobiales</taxon>
        <taxon>Xanthobacteraceae</taxon>
        <taxon>Aquabacter</taxon>
    </lineage>
</organism>
<feature type="domain" description="Orn/DAP/Arg decarboxylase 2 N-terminal" evidence="9">
    <location>
        <begin position="50"/>
        <end position="287"/>
    </location>
</feature>
<feature type="active site" description="Proton donor" evidence="5">
    <location>
        <position position="354"/>
    </location>
</feature>
<evidence type="ECO:0000256" key="6">
    <source>
        <dbReference type="RuleBase" id="RU003737"/>
    </source>
</evidence>
<dbReference type="PRINTS" id="PR01182">
    <property type="entry name" value="ORNDCRBXLASE"/>
</dbReference>
<dbReference type="InterPro" id="IPR029066">
    <property type="entry name" value="PLP-binding_barrel"/>
</dbReference>
<feature type="region of interest" description="Disordered" evidence="7">
    <location>
        <begin position="407"/>
        <end position="442"/>
    </location>
</feature>
<dbReference type="PANTHER" id="PTHR11482">
    <property type="entry name" value="ARGININE/DIAMINOPIMELATE/ORNITHINE DECARBOXYLASE"/>
    <property type="match status" value="1"/>
</dbReference>
<evidence type="ECO:0000256" key="2">
    <source>
        <dbReference type="ARBA" id="ARBA00008872"/>
    </source>
</evidence>
<evidence type="ECO:0000256" key="3">
    <source>
        <dbReference type="ARBA" id="ARBA00022898"/>
    </source>
</evidence>
<evidence type="ECO:0000256" key="5">
    <source>
        <dbReference type="PIRSR" id="PIRSR600183-50"/>
    </source>
</evidence>
<dbReference type="InterPro" id="IPR022643">
    <property type="entry name" value="De-COase2_C"/>
</dbReference>
<accession>A0A4R3LRS1</accession>
<dbReference type="Gene3D" id="2.40.37.10">
    <property type="entry name" value="Lyase, Ornithine Decarboxylase, Chain A, domain 1"/>
    <property type="match status" value="1"/>
</dbReference>
<comment type="cofactor">
    <cofactor evidence="1 5">
        <name>pyridoxal 5'-phosphate</name>
        <dbReference type="ChEBI" id="CHEBI:597326"/>
    </cofactor>
</comment>
<feature type="compositionally biased region" description="Basic and acidic residues" evidence="7">
    <location>
        <begin position="430"/>
        <end position="442"/>
    </location>
</feature>
<keyword evidence="3 5" id="KW-0663">Pyridoxal phosphate</keyword>
<dbReference type="PANTHER" id="PTHR11482:SF6">
    <property type="entry name" value="ORNITHINE DECARBOXYLASE 1-RELATED"/>
    <property type="match status" value="1"/>
</dbReference>
<dbReference type="SUPFAM" id="SSF50621">
    <property type="entry name" value="Alanine racemase C-terminal domain-like"/>
    <property type="match status" value="1"/>
</dbReference>
<gene>
    <name evidence="10" type="ORF">EDC64_11045</name>
</gene>
<dbReference type="InterPro" id="IPR002433">
    <property type="entry name" value="Orn_de-COase"/>
</dbReference>
<dbReference type="GO" id="GO:0005737">
    <property type="term" value="C:cytoplasm"/>
    <property type="evidence" value="ECO:0007669"/>
    <property type="project" value="TreeGrafter"/>
</dbReference>